<evidence type="ECO:0000313" key="1">
    <source>
        <dbReference type="EMBL" id="QEQ93645.1"/>
    </source>
</evidence>
<organism evidence="1 2">
    <name type="scientific">Streptomyces phage Zuko</name>
    <dbReference type="NCBI Taxonomy" id="2601695"/>
    <lineage>
        <taxon>Viruses</taxon>
        <taxon>Duplodnaviria</taxon>
        <taxon>Heunggongvirae</taxon>
        <taxon>Uroviricota</taxon>
        <taxon>Caudoviricetes</taxon>
        <taxon>Zukovirus</taxon>
        <taxon>Zukovirus zuko</taxon>
    </lineage>
</organism>
<dbReference type="KEGG" id="vg:77931421"/>
<dbReference type="EMBL" id="MN204493">
    <property type="protein sequence ID" value="QEQ93645.1"/>
    <property type="molecule type" value="Genomic_DNA"/>
</dbReference>
<accession>A0A5J6D843</accession>
<dbReference type="Proteomes" id="UP000327392">
    <property type="component" value="Segment"/>
</dbReference>
<sequence length="98" mass="11136">MAMMIKMSDVCGIQLSDGKWYPIKPGTFCVDNLYFSEDESRGQNRYMSGRVFFDHIEPPESALAELDKLEVIGFSAEEESGTTLWGPLSEVKNYRTRS</sequence>
<name>A0A5J6D843_9CAUD</name>
<dbReference type="GeneID" id="77931421"/>
<gene>
    <name evidence="1" type="primary">67</name>
    <name evidence="1" type="ORF">SEA_ZUKO_67</name>
</gene>
<proteinExistence type="predicted"/>
<reference evidence="1 2" key="1">
    <citation type="submission" date="2019-07" db="EMBL/GenBank/DDBJ databases">
        <authorList>
            <person name="Mandava P."/>
            <person name="Ferry J.C."/>
            <person name="Fallon S.M."/>
            <person name="Hajdenberg M."/>
            <person name="Sharma E."/>
            <person name="Shaffer C.D."/>
            <person name="Weston-Hafer K.A."/>
            <person name="Garlena R.A."/>
            <person name="Russell D.A."/>
            <person name="Pope W.H."/>
            <person name="Jacobs-Sera D."/>
            <person name="Hatfull G.F."/>
        </authorList>
    </citation>
    <scope>NUCLEOTIDE SEQUENCE [LARGE SCALE GENOMIC DNA]</scope>
</reference>
<dbReference type="RefSeq" id="YP_010655558.1">
    <property type="nucleotide sequence ID" value="NC_070829.1"/>
</dbReference>
<evidence type="ECO:0000313" key="2">
    <source>
        <dbReference type="Proteomes" id="UP000327392"/>
    </source>
</evidence>
<keyword evidence="2" id="KW-1185">Reference proteome</keyword>
<protein>
    <submittedName>
        <fullName evidence="1">Uncharacterized protein</fullName>
    </submittedName>
</protein>